<dbReference type="GeneID" id="24131787"/>
<dbReference type="EMBL" id="KK583238">
    <property type="protein sequence ID" value="KDO24772.1"/>
    <property type="molecule type" value="Genomic_DNA"/>
</dbReference>
<dbReference type="Proteomes" id="UP000030745">
    <property type="component" value="Unassembled WGS sequence"/>
</dbReference>
<sequence length="242" mass="26413">MFRLVTALAAIASVALSAAEKTALLIIDVQYDFASPNGSLPVTNGEAVIPVINHLRAKGKWDMIVTTQDWHPKEHISFYSRWKSDPSAHMYQPYKLPASTKWPADSIQVLWPDHCVQESDGAKFHKDLVVDATQDVVIKKGSNPDLDSYSALLENDHKTETALPKMLKDAGITKLVVVGLAEDYCVGSTAFDAKTVYKFDVTVISDATAPVAAATQETMYAKLKAAGVVYKTSAEYLNHPAC</sequence>
<reference evidence="10 11" key="1">
    <citation type="journal article" date="2013" name="PLoS Genet.">
        <title>Distinctive expansion of potential virulence genes in the genome of the oomycete fish pathogen Saprolegnia parasitica.</title>
        <authorList>
            <person name="Jiang R.H."/>
            <person name="de Bruijn I."/>
            <person name="Haas B.J."/>
            <person name="Belmonte R."/>
            <person name="Lobach L."/>
            <person name="Christie J."/>
            <person name="van den Ackerveken G."/>
            <person name="Bottin A."/>
            <person name="Bulone V."/>
            <person name="Diaz-Moreno S.M."/>
            <person name="Dumas B."/>
            <person name="Fan L."/>
            <person name="Gaulin E."/>
            <person name="Govers F."/>
            <person name="Grenville-Briggs L.J."/>
            <person name="Horner N.R."/>
            <person name="Levin J.Z."/>
            <person name="Mammella M."/>
            <person name="Meijer H.J."/>
            <person name="Morris P."/>
            <person name="Nusbaum C."/>
            <person name="Oome S."/>
            <person name="Phillips A.J."/>
            <person name="van Rooyen D."/>
            <person name="Rzeszutek E."/>
            <person name="Saraiva M."/>
            <person name="Secombes C.J."/>
            <person name="Seidl M.F."/>
            <person name="Snel B."/>
            <person name="Stassen J.H."/>
            <person name="Sykes S."/>
            <person name="Tripathy S."/>
            <person name="van den Berg H."/>
            <person name="Vega-Arreguin J.C."/>
            <person name="Wawra S."/>
            <person name="Young S.K."/>
            <person name="Zeng Q."/>
            <person name="Dieguez-Uribeondo J."/>
            <person name="Russ C."/>
            <person name="Tyler B.M."/>
            <person name="van West P."/>
        </authorList>
    </citation>
    <scope>NUCLEOTIDE SEQUENCE [LARGE SCALE GENOMIC DNA]</scope>
    <source>
        <strain evidence="10 11">CBS 223.65</strain>
    </source>
</reference>
<dbReference type="AlphaFoldDB" id="A0A067CD90"/>
<evidence type="ECO:0000256" key="4">
    <source>
        <dbReference type="ARBA" id="ARBA00022801"/>
    </source>
</evidence>
<evidence type="ECO:0000256" key="1">
    <source>
        <dbReference type="ARBA" id="ARBA00006336"/>
    </source>
</evidence>
<dbReference type="STRING" id="695850.A0A067CD90"/>
<dbReference type="GO" id="GO:0046872">
    <property type="term" value="F:metal ion binding"/>
    <property type="evidence" value="ECO:0007669"/>
    <property type="project" value="UniProtKB-KW"/>
</dbReference>
<gene>
    <name evidence="10" type="ORF">SPRG_09633</name>
</gene>
<dbReference type="OMA" id="FEGADEH"/>
<keyword evidence="2" id="KW-0662">Pyridine nucleotide biosynthesis</keyword>
<keyword evidence="3" id="KW-0479">Metal-binding</keyword>
<feature type="signal peptide" evidence="8">
    <location>
        <begin position="1"/>
        <end position="19"/>
    </location>
</feature>
<dbReference type="GO" id="GO:0008936">
    <property type="term" value="F:nicotinamidase activity"/>
    <property type="evidence" value="ECO:0007669"/>
    <property type="project" value="UniProtKB-EC"/>
</dbReference>
<proteinExistence type="inferred from homology"/>
<comment type="similarity">
    <text evidence="1">Belongs to the isochorismatase family.</text>
</comment>
<dbReference type="InterPro" id="IPR052347">
    <property type="entry name" value="Isochorismatase_Nicotinamidase"/>
</dbReference>
<feature type="chain" id="PRO_5001634347" description="nicotinamidase" evidence="8">
    <location>
        <begin position="20"/>
        <end position="242"/>
    </location>
</feature>
<dbReference type="GO" id="GO:0019363">
    <property type="term" value="P:pyridine nucleotide biosynthetic process"/>
    <property type="evidence" value="ECO:0007669"/>
    <property type="project" value="UniProtKB-KW"/>
</dbReference>
<dbReference type="RefSeq" id="XP_012204449.1">
    <property type="nucleotide sequence ID" value="XM_012349059.1"/>
</dbReference>
<evidence type="ECO:0000259" key="9">
    <source>
        <dbReference type="Pfam" id="PF00857"/>
    </source>
</evidence>
<organism evidence="10 11">
    <name type="scientific">Saprolegnia parasitica (strain CBS 223.65)</name>
    <dbReference type="NCBI Taxonomy" id="695850"/>
    <lineage>
        <taxon>Eukaryota</taxon>
        <taxon>Sar</taxon>
        <taxon>Stramenopiles</taxon>
        <taxon>Oomycota</taxon>
        <taxon>Saprolegniomycetes</taxon>
        <taxon>Saprolegniales</taxon>
        <taxon>Saprolegniaceae</taxon>
        <taxon>Saprolegnia</taxon>
    </lineage>
</organism>
<evidence type="ECO:0000313" key="11">
    <source>
        <dbReference type="Proteomes" id="UP000030745"/>
    </source>
</evidence>
<dbReference type="InterPro" id="IPR036380">
    <property type="entry name" value="Isochorismatase-like_sf"/>
</dbReference>
<dbReference type="PANTHER" id="PTHR11080:SF2">
    <property type="entry name" value="LD05707P"/>
    <property type="match status" value="1"/>
</dbReference>
<keyword evidence="4" id="KW-0378">Hydrolase</keyword>
<dbReference type="EC" id="3.5.1.19" evidence="6"/>
<feature type="domain" description="Isochorismatase-like" evidence="9">
    <location>
        <begin position="22"/>
        <end position="233"/>
    </location>
</feature>
<protein>
    <recommendedName>
        <fullName evidence="6">nicotinamidase</fullName>
        <ecNumber evidence="6">3.5.1.19</ecNumber>
    </recommendedName>
    <alternativeName>
        <fullName evidence="7">Nicotinamide deamidase</fullName>
    </alternativeName>
</protein>
<comment type="pathway">
    <text evidence="5">Cofactor biosynthesis; nicotinate biosynthesis; nicotinate from nicotinamide: step 1/1.</text>
</comment>
<dbReference type="SUPFAM" id="SSF52499">
    <property type="entry name" value="Isochorismatase-like hydrolases"/>
    <property type="match status" value="1"/>
</dbReference>
<dbReference type="Gene3D" id="3.40.50.850">
    <property type="entry name" value="Isochorismatase-like"/>
    <property type="match status" value="1"/>
</dbReference>
<dbReference type="PANTHER" id="PTHR11080">
    <property type="entry name" value="PYRAZINAMIDASE/NICOTINAMIDASE"/>
    <property type="match status" value="1"/>
</dbReference>
<evidence type="ECO:0000256" key="6">
    <source>
        <dbReference type="ARBA" id="ARBA00039017"/>
    </source>
</evidence>
<keyword evidence="8" id="KW-0732">Signal</keyword>
<name>A0A067CD90_SAPPC</name>
<keyword evidence="11" id="KW-1185">Reference proteome</keyword>
<dbReference type="Pfam" id="PF00857">
    <property type="entry name" value="Isochorismatase"/>
    <property type="match status" value="1"/>
</dbReference>
<evidence type="ECO:0000256" key="8">
    <source>
        <dbReference type="SAM" id="SignalP"/>
    </source>
</evidence>
<evidence type="ECO:0000256" key="3">
    <source>
        <dbReference type="ARBA" id="ARBA00022723"/>
    </source>
</evidence>
<dbReference type="OrthoDB" id="1739143at2759"/>
<evidence type="ECO:0000256" key="2">
    <source>
        <dbReference type="ARBA" id="ARBA00022642"/>
    </source>
</evidence>
<dbReference type="KEGG" id="spar:SPRG_09633"/>
<dbReference type="VEuPathDB" id="FungiDB:SPRG_09633"/>
<evidence type="ECO:0000256" key="7">
    <source>
        <dbReference type="ARBA" id="ARBA00043224"/>
    </source>
</evidence>
<dbReference type="InterPro" id="IPR000868">
    <property type="entry name" value="Isochorismatase-like_dom"/>
</dbReference>
<evidence type="ECO:0000313" key="10">
    <source>
        <dbReference type="EMBL" id="KDO24772.1"/>
    </source>
</evidence>
<accession>A0A067CD90</accession>
<evidence type="ECO:0000256" key="5">
    <source>
        <dbReference type="ARBA" id="ARBA00037900"/>
    </source>
</evidence>